<keyword evidence="3" id="KW-1185">Reference proteome</keyword>
<feature type="compositionally biased region" description="Low complexity" evidence="1">
    <location>
        <begin position="80"/>
        <end position="89"/>
    </location>
</feature>
<comment type="caution">
    <text evidence="2">The sequence shown here is derived from an EMBL/GenBank/DDBJ whole genome shotgun (WGS) entry which is preliminary data.</text>
</comment>
<sequence length="295" mass="33826">MRMMVMSTKTDFQRQKSAWSATSTCRSSSLPNQASILPESDELQLDHPSFSDLIITEIHPPPARARKQQNSLSNHACARSFTSQSGGHSSDSESELDKNSDTDSDTENTKGMSRQSRMIRNGKKRDGMAVEPPDDPFKVAVFRSVLYDDKIPHPPPELDCQTDGPGKVRLTAKGSKNRHVYIKQRQQKYLLDKYGWRPRSYLVHILEELLGARGWNFIFARREEQAKTSANKIKYATLLHLLTDEFVQLLHTHMEEKGLAISEWELRRTLKTRFNYYLQPRRKQLPSSVPEGSHD</sequence>
<feature type="compositionally biased region" description="Polar residues" evidence="1">
    <location>
        <begin position="7"/>
        <end position="33"/>
    </location>
</feature>
<reference evidence="2 3" key="1">
    <citation type="journal article" date="2016" name="Nat. Commun.">
        <title>Extremotolerant tardigrade genome and improved radiotolerance of human cultured cells by tardigrade-unique protein.</title>
        <authorList>
            <person name="Hashimoto T."/>
            <person name="Horikawa D.D."/>
            <person name="Saito Y."/>
            <person name="Kuwahara H."/>
            <person name="Kozuka-Hata H."/>
            <person name="Shin-I T."/>
            <person name="Minakuchi Y."/>
            <person name="Ohishi K."/>
            <person name="Motoyama A."/>
            <person name="Aizu T."/>
            <person name="Enomoto A."/>
            <person name="Kondo K."/>
            <person name="Tanaka S."/>
            <person name="Hara Y."/>
            <person name="Koshikawa S."/>
            <person name="Sagara H."/>
            <person name="Miura T."/>
            <person name="Yokobori S."/>
            <person name="Miyagawa K."/>
            <person name="Suzuki Y."/>
            <person name="Kubo T."/>
            <person name="Oyama M."/>
            <person name="Kohara Y."/>
            <person name="Fujiyama A."/>
            <person name="Arakawa K."/>
            <person name="Katayama T."/>
            <person name="Toyoda A."/>
            <person name="Kunieda T."/>
        </authorList>
    </citation>
    <scope>NUCLEOTIDE SEQUENCE [LARGE SCALE GENOMIC DNA]</scope>
    <source>
        <strain evidence="2 3">YOKOZUNA-1</strain>
    </source>
</reference>
<organism evidence="2 3">
    <name type="scientific">Ramazzottius varieornatus</name>
    <name type="common">Water bear</name>
    <name type="synonym">Tardigrade</name>
    <dbReference type="NCBI Taxonomy" id="947166"/>
    <lineage>
        <taxon>Eukaryota</taxon>
        <taxon>Metazoa</taxon>
        <taxon>Ecdysozoa</taxon>
        <taxon>Tardigrada</taxon>
        <taxon>Eutardigrada</taxon>
        <taxon>Parachela</taxon>
        <taxon>Hypsibioidea</taxon>
        <taxon>Ramazzottiidae</taxon>
        <taxon>Ramazzottius</taxon>
    </lineage>
</organism>
<feature type="region of interest" description="Disordered" evidence="1">
    <location>
        <begin position="1"/>
        <end position="33"/>
    </location>
</feature>
<name>A0A1D1UPB4_RAMVA</name>
<evidence type="ECO:0000313" key="2">
    <source>
        <dbReference type="EMBL" id="GAU89117.1"/>
    </source>
</evidence>
<gene>
    <name evidence="2" type="primary">RvY_01708</name>
    <name evidence="2" type="synonym">RvY_01708.3</name>
    <name evidence="2" type="ORF">RvY_01708-3</name>
</gene>
<evidence type="ECO:0000256" key="1">
    <source>
        <dbReference type="SAM" id="MobiDB-lite"/>
    </source>
</evidence>
<dbReference type="EMBL" id="BDGG01000001">
    <property type="protein sequence ID" value="GAU89117.1"/>
    <property type="molecule type" value="Genomic_DNA"/>
</dbReference>
<evidence type="ECO:0000313" key="3">
    <source>
        <dbReference type="Proteomes" id="UP000186922"/>
    </source>
</evidence>
<accession>A0A1D1UPB4</accession>
<proteinExistence type="predicted"/>
<dbReference type="Proteomes" id="UP000186922">
    <property type="component" value="Unassembled WGS sequence"/>
</dbReference>
<dbReference type="AlphaFoldDB" id="A0A1D1UPB4"/>
<protein>
    <submittedName>
        <fullName evidence="2">Uncharacterized protein</fullName>
    </submittedName>
</protein>
<feature type="compositionally biased region" description="Polar residues" evidence="1">
    <location>
        <begin position="109"/>
        <end position="118"/>
    </location>
</feature>
<feature type="region of interest" description="Disordered" evidence="1">
    <location>
        <begin position="79"/>
        <end position="134"/>
    </location>
</feature>